<dbReference type="AlphaFoldDB" id="A0A8H2WCS2"/>
<evidence type="ECO:0000313" key="1">
    <source>
        <dbReference type="EMBL" id="CAE6364151.1"/>
    </source>
</evidence>
<comment type="caution">
    <text evidence="1">The sequence shown here is derived from an EMBL/GenBank/DDBJ whole genome shotgun (WGS) entry which is preliminary data.</text>
</comment>
<protein>
    <submittedName>
        <fullName evidence="1">Uncharacterized protein</fullName>
    </submittedName>
</protein>
<accession>A0A8H2WCS2</accession>
<sequence length="159" mass="18190">MSAKETDAELEAAALNRVLEAFKHYRQYSRRRQDYLKLPESERALLDSVGWKQKVAHIDAAIERNAEFLLKIIDDPMIFQGMDLEGEHGHAQMITNTVTEAIPMRPGTVMIMIMGILLEGKIMSMSMIVVTVTVIRYNIRVATSAPLKWILTWTRFARL</sequence>
<reference evidence="1" key="1">
    <citation type="submission" date="2021-01" db="EMBL/GenBank/DDBJ databases">
        <authorList>
            <person name="Kaushik A."/>
        </authorList>
    </citation>
    <scope>NUCLEOTIDE SEQUENCE</scope>
    <source>
        <strain evidence="1">AG1-1B</strain>
    </source>
</reference>
<gene>
    <name evidence="1" type="ORF">RDB_LOCUS12574</name>
</gene>
<name>A0A8H2WCS2_9AGAM</name>
<organism evidence="1 2">
    <name type="scientific">Rhizoctonia solani</name>
    <dbReference type="NCBI Taxonomy" id="456999"/>
    <lineage>
        <taxon>Eukaryota</taxon>
        <taxon>Fungi</taxon>
        <taxon>Dikarya</taxon>
        <taxon>Basidiomycota</taxon>
        <taxon>Agaricomycotina</taxon>
        <taxon>Agaricomycetes</taxon>
        <taxon>Cantharellales</taxon>
        <taxon>Ceratobasidiaceae</taxon>
        <taxon>Rhizoctonia</taxon>
    </lineage>
</organism>
<proteinExistence type="predicted"/>
<dbReference type="Proteomes" id="UP000663826">
    <property type="component" value="Unassembled WGS sequence"/>
</dbReference>
<evidence type="ECO:0000313" key="2">
    <source>
        <dbReference type="Proteomes" id="UP000663826"/>
    </source>
</evidence>
<dbReference type="EMBL" id="CAJMWQ010000581">
    <property type="protein sequence ID" value="CAE6364151.1"/>
    <property type="molecule type" value="Genomic_DNA"/>
</dbReference>